<dbReference type="RefSeq" id="WP_109358309.1">
    <property type="nucleotide sequence ID" value="NZ_QFRJ01000001.1"/>
</dbReference>
<evidence type="ECO:0000313" key="9">
    <source>
        <dbReference type="Proteomes" id="UP000245370"/>
    </source>
</evidence>
<organism evidence="8 9">
    <name type="scientific">Brumimicrobium oceani</name>
    <dbReference type="NCBI Taxonomy" id="2100725"/>
    <lineage>
        <taxon>Bacteria</taxon>
        <taxon>Pseudomonadati</taxon>
        <taxon>Bacteroidota</taxon>
        <taxon>Flavobacteriia</taxon>
        <taxon>Flavobacteriales</taxon>
        <taxon>Crocinitomicaceae</taxon>
        <taxon>Brumimicrobium</taxon>
    </lineage>
</organism>
<evidence type="ECO:0000256" key="3">
    <source>
        <dbReference type="ARBA" id="ARBA00022723"/>
    </source>
</evidence>
<feature type="domain" description="Radical SAM core" evidence="6">
    <location>
        <begin position="63"/>
        <end position="197"/>
    </location>
</feature>
<dbReference type="Pfam" id="PF04055">
    <property type="entry name" value="Radical_SAM"/>
    <property type="match status" value="1"/>
</dbReference>
<dbReference type="SFLD" id="SFLDS00029">
    <property type="entry name" value="Radical_SAM"/>
    <property type="match status" value="1"/>
</dbReference>
<dbReference type="InterPro" id="IPR026351">
    <property type="entry name" value="rSAM_ArsS-like"/>
</dbReference>
<keyword evidence="3" id="KW-0479">Metal-binding</keyword>
<dbReference type="SUPFAM" id="SSF102114">
    <property type="entry name" value="Radical SAM enzymes"/>
    <property type="match status" value="1"/>
</dbReference>
<reference evidence="8 9" key="2">
    <citation type="submission" date="2018-05" db="EMBL/GenBank/DDBJ databases">
        <authorList>
            <person name="Lanie J.A."/>
            <person name="Ng W.-L."/>
            <person name="Kazmierczak K.M."/>
            <person name="Andrzejewski T.M."/>
            <person name="Davidsen T.M."/>
            <person name="Wayne K.J."/>
            <person name="Tettelin H."/>
            <person name="Glass J.I."/>
            <person name="Rusch D."/>
            <person name="Podicherti R."/>
            <person name="Tsui H.-C.T."/>
            <person name="Winkler M.E."/>
        </authorList>
    </citation>
    <scope>NUCLEOTIDE SEQUENCE [LARGE SCALE GENOMIC DNA]</scope>
    <source>
        <strain evidence="8 9">C305</strain>
    </source>
</reference>
<dbReference type="PANTHER" id="PTHR43728:SF1">
    <property type="entry name" value="FE-S OXIDOREDUCTASE"/>
    <property type="match status" value="1"/>
</dbReference>
<protein>
    <submittedName>
        <fullName evidence="8">Radical SAM protein</fullName>
    </submittedName>
</protein>
<evidence type="ECO:0000259" key="7">
    <source>
        <dbReference type="Pfam" id="PF12345"/>
    </source>
</evidence>
<evidence type="ECO:0000256" key="4">
    <source>
        <dbReference type="ARBA" id="ARBA00023004"/>
    </source>
</evidence>
<dbReference type="GO" id="GO:0003824">
    <property type="term" value="F:catalytic activity"/>
    <property type="evidence" value="ECO:0007669"/>
    <property type="project" value="InterPro"/>
</dbReference>
<evidence type="ECO:0000256" key="1">
    <source>
        <dbReference type="ARBA" id="ARBA00001966"/>
    </source>
</evidence>
<evidence type="ECO:0000313" key="8">
    <source>
        <dbReference type="EMBL" id="PWH87230.1"/>
    </source>
</evidence>
<comment type="cofactor">
    <cofactor evidence="1">
        <name>[4Fe-4S] cluster</name>
        <dbReference type="ChEBI" id="CHEBI:49883"/>
    </cofactor>
</comment>
<dbReference type="GO" id="GO:0051536">
    <property type="term" value="F:iron-sulfur cluster binding"/>
    <property type="evidence" value="ECO:0007669"/>
    <property type="project" value="UniProtKB-KW"/>
</dbReference>
<keyword evidence="9" id="KW-1185">Reference proteome</keyword>
<dbReference type="EMBL" id="QFRJ01000001">
    <property type="protein sequence ID" value="PWH87230.1"/>
    <property type="molecule type" value="Genomic_DNA"/>
</dbReference>
<dbReference type="AlphaFoldDB" id="A0A2U2XHL0"/>
<dbReference type="NCBIfam" id="TIGR04167">
    <property type="entry name" value="rSAM_SeCys"/>
    <property type="match status" value="1"/>
</dbReference>
<reference evidence="8 9" key="1">
    <citation type="submission" date="2018-05" db="EMBL/GenBank/DDBJ databases">
        <title>Brumimicrobium oceani sp. nov., isolated from coastal sediment.</title>
        <authorList>
            <person name="Kou Y."/>
        </authorList>
    </citation>
    <scope>NUCLEOTIDE SEQUENCE [LARGE SCALE GENOMIC DNA]</scope>
    <source>
        <strain evidence="8 9">C305</strain>
    </source>
</reference>
<dbReference type="Pfam" id="PF12345">
    <property type="entry name" value="DUF3641"/>
    <property type="match status" value="1"/>
</dbReference>
<evidence type="ECO:0000259" key="6">
    <source>
        <dbReference type="Pfam" id="PF04055"/>
    </source>
</evidence>
<comment type="caution">
    <text evidence="8">The sequence shown here is derived from an EMBL/GenBank/DDBJ whole genome shotgun (WGS) entry which is preliminary data.</text>
</comment>
<evidence type="ECO:0000256" key="2">
    <source>
        <dbReference type="ARBA" id="ARBA00022691"/>
    </source>
</evidence>
<proteinExistence type="predicted"/>
<name>A0A2U2XHL0_9FLAO</name>
<sequence>MAETLKKDKLKSLKRRKSYLSEAKNQIELLERDQLVGTKFIDKLKENNQFPLKARTTNILQLNLGYMCDLTCEHCHVDAGPDRKEIMTKETLEHVLNVIDSTDVHTVDLTGGAPEMNPNFLWLVEELTKRNVKTIVRSNLTILVSNKRYRTYPEFFKKHKIEVIASLPCYTKENVDKQRGSGVFNKSIESLLILNQLGYGLEGTELNLHLVFNPGGASLPPEQSALEKDYKVSLKADWNIEFNSLYTITNLPISRYLDFLLAANKYESYMETLINAYNPVAAENVMCRDTISVDWEGYLYDCDFNQMLQLKVLGKRKHVSEFDQEELLKRNIMIGQHCYGCTAGAGSSCQGTTT</sequence>
<keyword evidence="5" id="KW-0411">Iron-sulfur</keyword>
<dbReference type="OrthoDB" id="9810775at2"/>
<keyword evidence="4" id="KW-0408">Iron</keyword>
<dbReference type="InterPro" id="IPR007197">
    <property type="entry name" value="rSAM"/>
</dbReference>
<dbReference type="InterPro" id="IPR058240">
    <property type="entry name" value="rSAM_sf"/>
</dbReference>
<dbReference type="GO" id="GO:0046872">
    <property type="term" value="F:metal ion binding"/>
    <property type="evidence" value="ECO:0007669"/>
    <property type="project" value="UniProtKB-KW"/>
</dbReference>
<dbReference type="SFLD" id="SFLDG01067">
    <property type="entry name" value="SPASM/twitch_domain_containing"/>
    <property type="match status" value="1"/>
</dbReference>
<dbReference type="InterPro" id="IPR013785">
    <property type="entry name" value="Aldolase_TIM"/>
</dbReference>
<dbReference type="Gene3D" id="3.20.20.70">
    <property type="entry name" value="Aldolase class I"/>
    <property type="match status" value="1"/>
</dbReference>
<feature type="domain" description="Arsenosugar biosynthesis radical SAM protein ArsS-like C-terminal" evidence="7">
    <location>
        <begin position="219"/>
        <end position="352"/>
    </location>
</feature>
<dbReference type="Proteomes" id="UP000245370">
    <property type="component" value="Unassembled WGS sequence"/>
</dbReference>
<dbReference type="CDD" id="cd01335">
    <property type="entry name" value="Radical_SAM"/>
    <property type="match status" value="1"/>
</dbReference>
<accession>A0A2U2XHL0</accession>
<dbReference type="PANTHER" id="PTHR43728">
    <property type="entry name" value="SLR0304 PROTEIN"/>
    <property type="match status" value="1"/>
</dbReference>
<gene>
    <name evidence="8" type="ORF">DIT68_02905</name>
</gene>
<dbReference type="InterPro" id="IPR024521">
    <property type="entry name" value="ArsS-like_C"/>
</dbReference>
<keyword evidence="2" id="KW-0949">S-adenosyl-L-methionine</keyword>
<evidence type="ECO:0000256" key="5">
    <source>
        <dbReference type="ARBA" id="ARBA00023014"/>
    </source>
</evidence>